<feature type="compositionally biased region" description="Low complexity" evidence="1">
    <location>
        <begin position="613"/>
        <end position="622"/>
    </location>
</feature>
<feature type="domain" description="FHA" evidence="3">
    <location>
        <begin position="27"/>
        <end position="82"/>
    </location>
</feature>
<dbReference type="STRING" id="578459.A0A194SFC2"/>
<dbReference type="SUPFAM" id="SSF49879">
    <property type="entry name" value="SMAD/FHA domain"/>
    <property type="match status" value="1"/>
</dbReference>
<dbReference type="AlphaFoldDB" id="A0A194SFC2"/>
<dbReference type="InterPro" id="IPR008984">
    <property type="entry name" value="SMAD_FHA_dom_sf"/>
</dbReference>
<evidence type="ECO:0000313" key="5">
    <source>
        <dbReference type="Proteomes" id="UP000053890"/>
    </source>
</evidence>
<feature type="region of interest" description="Disordered" evidence="1">
    <location>
        <begin position="377"/>
        <end position="522"/>
    </location>
</feature>
<keyword evidence="5" id="KW-1185">Reference proteome</keyword>
<keyword evidence="2" id="KW-0472">Membrane</keyword>
<feature type="compositionally biased region" description="Acidic residues" evidence="1">
    <location>
        <begin position="710"/>
        <end position="744"/>
    </location>
</feature>
<feature type="region of interest" description="Disordered" evidence="1">
    <location>
        <begin position="678"/>
        <end position="762"/>
    </location>
</feature>
<feature type="region of interest" description="Disordered" evidence="1">
    <location>
        <begin position="582"/>
        <end position="647"/>
    </location>
</feature>
<feature type="compositionally biased region" description="Polar residues" evidence="1">
    <location>
        <begin position="461"/>
        <end position="471"/>
    </location>
</feature>
<dbReference type="OMA" id="WENEYAF"/>
<dbReference type="RefSeq" id="XP_018274325.1">
    <property type="nucleotide sequence ID" value="XM_018415483.1"/>
</dbReference>
<feature type="region of interest" description="Disordered" evidence="1">
    <location>
        <begin position="224"/>
        <end position="262"/>
    </location>
</feature>
<feature type="compositionally biased region" description="Polar residues" evidence="1">
    <location>
        <begin position="881"/>
        <end position="891"/>
    </location>
</feature>
<feature type="compositionally biased region" description="Low complexity" evidence="1">
    <location>
        <begin position="553"/>
        <end position="563"/>
    </location>
</feature>
<organism evidence="4 5">
    <name type="scientific">Rhodotorula graminis (strain WP1)</name>
    <dbReference type="NCBI Taxonomy" id="578459"/>
    <lineage>
        <taxon>Eukaryota</taxon>
        <taxon>Fungi</taxon>
        <taxon>Dikarya</taxon>
        <taxon>Basidiomycota</taxon>
        <taxon>Pucciniomycotina</taxon>
        <taxon>Microbotryomycetes</taxon>
        <taxon>Sporidiobolales</taxon>
        <taxon>Sporidiobolaceae</taxon>
        <taxon>Rhodotorula</taxon>
    </lineage>
</organism>
<dbReference type="Proteomes" id="UP000053890">
    <property type="component" value="Unassembled WGS sequence"/>
</dbReference>
<feature type="compositionally biased region" description="Basic and acidic residues" evidence="1">
    <location>
        <begin position="584"/>
        <end position="596"/>
    </location>
</feature>
<dbReference type="Gene3D" id="2.60.200.20">
    <property type="match status" value="1"/>
</dbReference>
<name>A0A194SFC2_RHOGW</name>
<dbReference type="Pfam" id="PF00498">
    <property type="entry name" value="FHA"/>
    <property type="match status" value="1"/>
</dbReference>
<keyword evidence="2" id="KW-0812">Transmembrane</keyword>
<feature type="region of interest" description="Disordered" evidence="1">
    <location>
        <begin position="877"/>
        <end position="908"/>
    </location>
</feature>
<dbReference type="OrthoDB" id="2529479at2759"/>
<evidence type="ECO:0000313" key="4">
    <source>
        <dbReference type="EMBL" id="KPV78276.1"/>
    </source>
</evidence>
<dbReference type="InterPro" id="IPR000253">
    <property type="entry name" value="FHA_dom"/>
</dbReference>
<evidence type="ECO:0000256" key="1">
    <source>
        <dbReference type="SAM" id="MobiDB-lite"/>
    </source>
</evidence>
<proteinExistence type="predicted"/>
<keyword evidence="2" id="KW-1133">Transmembrane helix</keyword>
<dbReference type="EMBL" id="KQ474073">
    <property type="protein sequence ID" value="KPV78276.1"/>
    <property type="molecule type" value="Genomic_DNA"/>
</dbReference>
<evidence type="ECO:0000256" key="2">
    <source>
        <dbReference type="SAM" id="Phobius"/>
    </source>
</evidence>
<dbReference type="PROSITE" id="PS50006">
    <property type="entry name" value="FHA_DOMAIN"/>
    <property type="match status" value="1"/>
</dbReference>
<gene>
    <name evidence="4" type="ORF">RHOBADRAFT_50762</name>
</gene>
<evidence type="ECO:0000259" key="3">
    <source>
        <dbReference type="PROSITE" id="PS50006"/>
    </source>
</evidence>
<reference evidence="4 5" key="1">
    <citation type="journal article" date="2015" name="Front. Microbiol.">
        <title>Genome sequence of the plant growth promoting endophytic yeast Rhodotorula graminis WP1.</title>
        <authorList>
            <person name="Firrincieli A."/>
            <person name="Otillar R."/>
            <person name="Salamov A."/>
            <person name="Schmutz J."/>
            <person name="Khan Z."/>
            <person name="Redman R.S."/>
            <person name="Fleck N.D."/>
            <person name="Lindquist E."/>
            <person name="Grigoriev I.V."/>
            <person name="Doty S.L."/>
        </authorList>
    </citation>
    <scope>NUCLEOTIDE SEQUENCE [LARGE SCALE GENOMIC DNA]</scope>
    <source>
        <strain evidence="4 5">WP1</strain>
    </source>
</reference>
<accession>A0A194SFC2</accession>
<feature type="compositionally biased region" description="Acidic residues" evidence="1">
    <location>
        <begin position="822"/>
        <end position="833"/>
    </location>
</feature>
<protein>
    <recommendedName>
        <fullName evidence="3">FHA domain-containing protein</fullName>
    </recommendedName>
</protein>
<sequence length="996" mass="105965">MYLILSDPSTSPGLPVKQFDSRTAGRLILGRGAKSDSSALDPASPKFRTSATKVMSSTHAQLHWENEYAFLTDLGATNGTFLVRDGDQQKLKPDVPYRLFSDDRIIFGRPVTQRSHGSSPVVSQPLTLDVKLQPTPVLNASREPGHVGESPVRTALSRGNTVTEGTWRVGSQESSISDDEQEGSLDAFGGDDQAQRVKSSRRVSFVGLSQSSSLDSNDIVNAGQHDVEMTSSPSSSKRGFGLSEEDLLSSRESSPAVASFAPGPLSELDELQIEPTASEDAAVDTASVELMAITSRSHSPMDLDSNVARSPPLFDAAAKLDKLISTGLPSPVSPEFQLVAIASADEDQAYVDGDEADMPRSTNPSQRKVGRTLVYSPEVHSSGATSTSCPHLASAAPGPPEPTSFGGTARTPSPPQLSPALFGNTTEHTQSDSAMGRLDDAWLGPAQHGGDQNDEDDLLSQAASQLPSPTRSPKGFASAASLIGDSPEGSVEPLASEAMSSCKGEEDDGPEPPISSSPVGRRIATFFEELDDEDALIQAAERSVELESDSDNPPAAVKAPASPVGERVAAFIEELEEQHALVFEAEHTPDDIRVESYSDVEWSDRGEDDAREPMPSRSSRPMMSDDDDHDDDDDEPQQSSQAFEPCQLDQAAIASLARSPYLNTILSNLLVSLEAGHDPIANDGVSSPELARDAEAQSRAVDLSEGSDGSVEEESDGEEDEMDDDDDDDDEDMSEEEESEEEEASAVVEMSEVEESTADAPAALVATPVDEPAMPLIRPIGPSSDYLFKVKRLSARIVESDVDPDLDEGDQDLDQADLDLDEDAFDEEDVDAQEIDHPDGFDDDGAEWEDGVSEKLVVAADQAEQFCTIEPASHAFDKVSDSTMSPKPTSTSRKRRLSDTDLDGADPMPSLVKHVADFESLPIGVPKSAQTDFTFPATTSTSTVAVGTEPAAVVAPLPKRRRLDLPYKSFALGLVTGVVGAIAGLSALGSALEPLE</sequence>
<feature type="compositionally biased region" description="Polar residues" evidence="1">
    <location>
        <begin position="423"/>
        <end position="433"/>
    </location>
</feature>
<feature type="region of interest" description="Disordered" evidence="1">
    <location>
        <begin position="822"/>
        <end position="847"/>
    </location>
</feature>
<dbReference type="GeneID" id="28975931"/>
<feature type="transmembrane region" description="Helical" evidence="2">
    <location>
        <begin position="970"/>
        <end position="992"/>
    </location>
</feature>
<feature type="region of interest" description="Disordered" evidence="1">
    <location>
        <begin position="539"/>
        <end position="563"/>
    </location>
</feature>
<feature type="compositionally biased region" description="Acidic residues" evidence="1">
    <location>
        <begin position="624"/>
        <end position="636"/>
    </location>
</feature>
<feature type="region of interest" description="Disordered" evidence="1">
    <location>
        <begin position="138"/>
        <end position="196"/>
    </location>
</feature>